<dbReference type="EC" id="2.7.11.1" evidence="1"/>
<dbReference type="SUPFAM" id="SSF56112">
    <property type="entry name" value="Protein kinase-like (PK-like)"/>
    <property type="match status" value="1"/>
</dbReference>
<comment type="catalytic activity">
    <reaction evidence="7">
        <text>L-threonyl-[protein] + ATP = O-phospho-L-threonyl-[protein] + ADP + H(+)</text>
        <dbReference type="Rhea" id="RHEA:46608"/>
        <dbReference type="Rhea" id="RHEA-COMP:11060"/>
        <dbReference type="Rhea" id="RHEA-COMP:11605"/>
        <dbReference type="ChEBI" id="CHEBI:15378"/>
        <dbReference type="ChEBI" id="CHEBI:30013"/>
        <dbReference type="ChEBI" id="CHEBI:30616"/>
        <dbReference type="ChEBI" id="CHEBI:61977"/>
        <dbReference type="ChEBI" id="CHEBI:456216"/>
        <dbReference type="EC" id="2.7.11.1"/>
    </reaction>
</comment>
<dbReference type="GO" id="GO:0004674">
    <property type="term" value="F:protein serine/threonine kinase activity"/>
    <property type="evidence" value="ECO:0007669"/>
    <property type="project" value="UniProtKB-KW"/>
</dbReference>
<sequence>MYLVYEYVERGSLGKVLYGEEGKVELGWGTRVKIVQETAHAIAYLHHNCSPPIVHRDITVNNILLEPGFVPRLSDFGTARLLNPDSSNWTAIAGTLGYMAPELTLSMMFTDKCDVYSFGVVALEIMMGRHPGELLSSLSSSSSSSSTAISYGADMFLKDVLDQRLLPPTGELAEDVVFVVSMALACSRAAPESRPTMQFVAQKLSAGTRAYLSTPIEMITISNLGGLQI</sequence>
<name>A0AAP0N5C3_LIQFO</name>
<evidence type="ECO:0000256" key="7">
    <source>
        <dbReference type="ARBA" id="ARBA00047899"/>
    </source>
</evidence>
<keyword evidence="4" id="KW-0547">Nucleotide-binding</keyword>
<dbReference type="InterPro" id="IPR008266">
    <property type="entry name" value="Tyr_kinase_AS"/>
</dbReference>
<evidence type="ECO:0000256" key="2">
    <source>
        <dbReference type="ARBA" id="ARBA00022527"/>
    </source>
</evidence>
<keyword evidence="5" id="KW-0418">Kinase</keyword>
<dbReference type="InterPro" id="IPR000719">
    <property type="entry name" value="Prot_kinase_dom"/>
</dbReference>
<evidence type="ECO:0000256" key="3">
    <source>
        <dbReference type="ARBA" id="ARBA00022679"/>
    </source>
</evidence>
<comment type="catalytic activity">
    <reaction evidence="8">
        <text>L-seryl-[protein] + ATP = O-phospho-L-seryl-[protein] + ADP + H(+)</text>
        <dbReference type="Rhea" id="RHEA:17989"/>
        <dbReference type="Rhea" id="RHEA-COMP:9863"/>
        <dbReference type="Rhea" id="RHEA-COMP:11604"/>
        <dbReference type="ChEBI" id="CHEBI:15378"/>
        <dbReference type="ChEBI" id="CHEBI:29999"/>
        <dbReference type="ChEBI" id="CHEBI:30616"/>
        <dbReference type="ChEBI" id="CHEBI:83421"/>
        <dbReference type="ChEBI" id="CHEBI:456216"/>
        <dbReference type="EC" id="2.7.11.1"/>
    </reaction>
</comment>
<dbReference type="AlphaFoldDB" id="A0AAP0N5C3"/>
<keyword evidence="3" id="KW-0808">Transferase</keyword>
<evidence type="ECO:0000256" key="1">
    <source>
        <dbReference type="ARBA" id="ARBA00012513"/>
    </source>
</evidence>
<keyword evidence="11" id="KW-1185">Reference proteome</keyword>
<dbReference type="InterPro" id="IPR051420">
    <property type="entry name" value="Ser_Thr_Kinases_DiverseReg"/>
</dbReference>
<keyword evidence="2" id="KW-0723">Serine/threonine-protein kinase</keyword>
<dbReference type="EMBL" id="JBBPBK010000176">
    <property type="protein sequence ID" value="KAK9266333.1"/>
    <property type="molecule type" value="Genomic_DNA"/>
</dbReference>
<evidence type="ECO:0000256" key="4">
    <source>
        <dbReference type="ARBA" id="ARBA00022741"/>
    </source>
</evidence>
<comment type="caution">
    <text evidence="10">The sequence shown here is derived from an EMBL/GenBank/DDBJ whole genome shotgun (WGS) entry which is preliminary data.</text>
</comment>
<accession>A0AAP0N5C3</accession>
<dbReference type="PROSITE" id="PS50011">
    <property type="entry name" value="PROTEIN_KINASE_DOM"/>
    <property type="match status" value="1"/>
</dbReference>
<dbReference type="PANTHER" id="PTHR48005:SF44">
    <property type="entry name" value="MDIS1-INTERACTING RECEPTOR LIKE KINASE 2-LIKE ISOFORM X1"/>
    <property type="match status" value="1"/>
</dbReference>
<evidence type="ECO:0000313" key="10">
    <source>
        <dbReference type="EMBL" id="KAK9266333.1"/>
    </source>
</evidence>
<evidence type="ECO:0000256" key="6">
    <source>
        <dbReference type="ARBA" id="ARBA00022840"/>
    </source>
</evidence>
<gene>
    <name evidence="10" type="ORF">L1049_021422</name>
</gene>
<dbReference type="FunFam" id="1.10.510.10:FF:000445">
    <property type="entry name" value="MDIS1-interacting receptor like kinase 2"/>
    <property type="match status" value="1"/>
</dbReference>
<dbReference type="PANTHER" id="PTHR48005">
    <property type="entry name" value="LEUCINE RICH REPEAT KINASE 2"/>
    <property type="match status" value="1"/>
</dbReference>
<dbReference type="Pfam" id="PF00069">
    <property type="entry name" value="Pkinase"/>
    <property type="match status" value="1"/>
</dbReference>
<evidence type="ECO:0000313" key="11">
    <source>
        <dbReference type="Proteomes" id="UP001415857"/>
    </source>
</evidence>
<dbReference type="GO" id="GO:0005524">
    <property type="term" value="F:ATP binding"/>
    <property type="evidence" value="ECO:0007669"/>
    <property type="project" value="UniProtKB-KW"/>
</dbReference>
<dbReference type="Proteomes" id="UP001415857">
    <property type="component" value="Unassembled WGS sequence"/>
</dbReference>
<dbReference type="PROSITE" id="PS00109">
    <property type="entry name" value="PROTEIN_KINASE_TYR"/>
    <property type="match status" value="1"/>
</dbReference>
<dbReference type="Gene3D" id="1.10.510.10">
    <property type="entry name" value="Transferase(Phosphotransferase) domain 1"/>
    <property type="match status" value="1"/>
</dbReference>
<proteinExistence type="predicted"/>
<organism evidence="10 11">
    <name type="scientific">Liquidambar formosana</name>
    <name type="common">Formosan gum</name>
    <dbReference type="NCBI Taxonomy" id="63359"/>
    <lineage>
        <taxon>Eukaryota</taxon>
        <taxon>Viridiplantae</taxon>
        <taxon>Streptophyta</taxon>
        <taxon>Embryophyta</taxon>
        <taxon>Tracheophyta</taxon>
        <taxon>Spermatophyta</taxon>
        <taxon>Magnoliopsida</taxon>
        <taxon>eudicotyledons</taxon>
        <taxon>Gunneridae</taxon>
        <taxon>Pentapetalae</taxon>
        <taxon>Saxifragales</taxon>
        <taxon>Altingiaceae</taxon>
        <taxon>Liquidambar</taxon>
    </lineage>
</organism>
<evidence type="ECO:0000259" key="9">
    <source>
        <dbReference type="PROSITE" id="PS50011"/>
    </source>
</evidence>
<evidence type="ECO:0000256" key="5">
    <source>
        <dbReference type="ARBA" id="ARBA00022777"/>
    </source>
</evidence>
<evidence type="ECO:0000256" key="8">
    <source>
        <dbReference type="ARBA" id="ARBA00048679"/>
    </source>
</evidence>
<protein>
    <recommendedName>
        <fullName evidence="1">non-specific serine/threonine protein kinase</fullName>
        <ecNumber evidence="1">2.7.11.1</ecNumber>
    </recommendedName>
</protein>
<keyword evidence="6" id="KW-0067">ATP-binding</keyword>
<dbReference type="InterPro" id="IPR011009">
    <property type="entry name" value="Kinase-like_dom_sf"/>
</dbReference>
<feature type="domain" description="Protein kinase" evidence="9">
    <location>
        <begin position="1"/>
        <end position="212"/>
    </location>
</feature>
<reference evidence="10 11" key="1">
    <citation type="journal article" date="2024" name="Plant J.">
        <title>Genome sequences and population genomics reveal climatic adaptation and genomic divergence between two closely related sweetgum species.</title>
        <authorList>
            <person name="Xu W.Q."/>
            <person name="Ren C.Q."/>
            <person name="Zhang X.Y."/>
            <person name="Comes H.P."/>
            <person name="Liu X.H."/>
            <person name="Li Y.G."/>
            <person name="Kettle C.J."/>
            <person name="Jalonen R."/>
            <person name="Gaisberger H."/>
            <person name="Ma Y.Z."/>
            <person name="Qiu Y.X."/>
        </authorList>
    </citation>
    <scope>NUCLEOTIDE SEQUENCE [LARGE SCALE GENOMIC DNA]</scope>
    <source>
        <strain evidence="10">Hangzhou</strain>
    </source>
</reference>